<feature type="chain" id="PRO_5045913723" evidence="1">
    <location>
        <begin position="29"/>
        <end position="633"/>
    </location>
</feature>
<dbReference type="EMBL" id="JAGGKC010000020">
    <property type="protein sequence ID" value="MBP1919886.1"/>
    <property type="molecule type" value="Genomic_DNA"/>
</dbReference>
<name>A0ABS4G5T2_9CLOT</name>
<dbReference type="Pfam" id="PF14262">
    <property type="entry name" value="Cthe_2159"/>
    <property type="match status" value="1"/>
</dbReference>
<gene>
    <name evidence="2" type="ORF">J2Z34_002382</name>
</gene>
<feature type="signal peptide" evidence="1">
    <location>
        <begin position="1"/>
        <end position="28"/>
    </location>
</feature>
<dbReference type="InterPro" id="IPR025584">
    <property type="entry name" value="Cthe_2159"/>
</dbReference>
<protein>
    <submittedName>
        <fullName evidence="2">Lipopolysaccharide export system protein LptA</fullName>
    </submittedName>
</protein>
<evidence type="ECO:0000256" key="1">
    <source>
        <dbReference type="SAM" id="SignalP"/>
    </source>
</evidence>
<reference evidence="2 3" key="1">
    <citation type="submission" date="2021-03" db="EMBL/GenBank/DDBJ databases">
        <title>Genomic Encyclopedia of Type Strains, Phase IV (KMG-IV): sequencing the most valuable type-strain genomes for metagenomic binning, comparative biology and taxonomic classification.</title>
        <authorList>
            <person name="Goeker M."/>
        </authorList>
    </citation>
    <scope>NUCLEOTIDE SEQUENCE [LARGE SCALE GENOMIC DNA]</scope>
    <source>
        <strain evidence="2 3">DSM 6139</strain>
    </source>
</reference>
<evidence type="ECO:0000313" key="2">
    <source>
        <dbReference type="EMBL" id="MBP1919886.1"/>
    </source>
</evidence>
<keyword evidence="1" id="KW-0732">Signal</keyword>
<proteinExistence type="predicted"/>
<comment type="caution">
    <text evidence="2">The sequence shown here is derived from an EMBL/GenBank/DDBJ whole genome shotgun (WGS) entry which is preliminary data.</text>
</comment>
<sequence length="633" mass="62473">MLNIRKKVYQGLAAAALSGMILTGCGTAATTPTSVTAGTNGTATTTTGQSTSETTVSYTGNIAVEFGTNDSDDSYDAAAATTIKLSGSSASISGQGATAASGKVTISAAGTYILSGSFDGQVLIEAWDEDIVRIVLDGVDLVNESGSVINVVSADKVILILAEGTKNTVTDGAGYSFSGTDTEPDAAIFSKDDLTINGSGSLTVSANYSHGIVSKDDLKIASGKITITSVGDGLKGSDSVAVKSGTVTINAGGDGIQATNDTEADKGYVWIESGIIDITAELDGIQAVTAVIVKNGTIDVTTGGGSGNASTSASWGTWGKNGTAATSSTSDSAKGLKAGIDVTIDGGTITIDSSDDSIHSNESVTINGGSVSMSSGDDGIHGDTAVTLNNGDINIAKAYEGIESSKITINDGNVRLTTSDDGFNAAGGADGSSLNNRPGQNSFSSTSGVALVINGGYIYVNASGDGLDSNGNLEMNGGIVLVSGPTANNNGALDYNGEFALNGGFLIAAGSSGMAEAPGTGSAQNSAAIFLTSQTAGTLVRVEDSDGNVVAAFKPAKAYSSVVVSSPELEKGEEYTVILGGTTTGTEADGYLADGTFSGGTEAVSLTVSGAVTQASQSGAQTGGMGGPGGGRK</sequence>
<dbReference type="Proteomes" id="UP001519271">
    <property type="component" value="Unassembled WGS sequence"/>
</dbReference>
<keyword evidence="3" id="KW-1185">Reference proteome</keyword>
<organism evidence="2 3">
    <name type="scientific">Youngiibacter multivorans</name>
    <dbReference type="NCBI Taxonomy" id="937251"/>
    <lineage>
        <taxon>Bacteria</taxon>
        <taxon>Bacillati</taxon>
        <taxon>Bacillota</taxon>
        <taxon>Clostridia</taxon>
        <taxon>Eubacteriales</taxon>
        <taxon>Clostridiaceae</taxon>
        <taxon>Youngiibacter</taxon>
    </lineage>
</organism>
<accession>A0ABS4G5T2</accession>
<evidence type="ECO:0000313" key="3">
    <source>
        <dbReference type="Proteomes" id="UP001519271"/>
    </source>
</evidence>
<dbReference type="PROSITE" id="PS51257">
    <property type="entry name" value="PROKAR_LIPOPROTEIN"/>
    <property type="match status" value="1"/>
</dbReference>
<dbReference type="RefSeq" id="WP_209460067.1">
    <property type="nucleotide sequence ID" value="NZ_JAGGKC010000020.1"/>
</dbReference>